<proteinExistence type="predicted"/>
<keyword evidence="2" id="KW-1185">Reference proteome</keyword>
<accession>A0A5B8YLQ1</accession>
<evidence type="ECO:0008006" key="3">
    <source>
        <dbReference type="Google" id="ProtNLM"/>
    </source>
</evidence>
<dbReference type="OrthoDB" id="62581at2"/>
<organism evidence="1 2">
    <name type="scientific">Antarcticibacterium arcticum</name>
    <dbReference type="NCBI Taxonomy" id="2585771"/>
    <lineage>
        <taxon>Bacteria</taxon>
        <taxon>Pseudomonadati</taxon>
        <taxon>Bacteroidota</taxon>
        <taxon>Flavobacteriia</taxon>
        <taxon>Flavobacteriales</taxon>
        <taxon>Flavobacteriaceae</taxon>
        <taxon>Antarcticibacterium</taxon>
    </lineage>
</organism>
<dbReference type="KEGG" id="anp:FK178_13385"/>
<evidence type="ECO:0000313" key="2">
    <source>
        <dbReference type="Proteomes" id="UP000321954"/>
    </source>
</evidence>
<dbReference type="Proteomes" id="UP000321954">
    <property type="component" value="Chromosome"/>
</dbReference>
<dbReference type="AlphaFoldDB" id="A0A5B8YLQ1"/>
<name>A0A5B8YLQ1_9FLAO</name>
<gene>
    <name evidence="1" type="ORF">FK178_13385</name>
</gene>
<sequence length="357" mass="41509">MSQIERIIYSGVLPESFFAIPQKIYEGLGFLPEENREEVEALFQLKRKDHDIIIYTDHKNIRLVGIFPQQSVTAYFGYWESTNDPDLNSSAFRMLEEDAQKFGKASLTGPTNFNTFHRYRLRLGPVPSWTMFDREPVNPGYYPALLGNLNCRISLTYESRRIPAAEIQKIYRDKQRFVEEVKQLPFEIIPLTPENWHLYEKDIYELIEAIFSGNAGYKTIEPEEFGLLYNRKFAEKLCPYTASLFRDTKTGKLVALTFCHPNYKSVSGEIPDFPSFEVDYPRLKNPTMLAKSSGVHPAYRKMNLMNYSGAYAMLSFKELYDDTIFCLMKTDNYSRHFTDGIPCEKAFYALYEKSLGH</sequence>
<reference evidence="1 2" key="1">
    <citation type="submission" date="2019-08" db="EMBL/GenBank/DDBJ databases">
        <title>Antarcticibacterium arcticum sp. nov., a bacterium isolated from marine sediment of the Canadian Beaufort Sea.</title>
        <authorList>
            <person name="Lee Y.M."/>
            <person name="Baek K."/>
            <person name="Lee D.-H."/>
            <person name="Shin S.C."/>
            <person name="Jin Y.K."/>
            <person name="Park Y."/>
        </authorList>
    </citation>
    <scope>NUCLEOTIDE SEQUENCE [LARGE SCALE GENOMIC DNA]</scope>
    <source>
        <strain evidence="1 2">PAMC 28998</strain>
    </source>
</reference>
<evidence type="ECO:0000313" key="1">
    <source>
        <dbReference type="EMBL" id="QED38645.1"/>
    </source>
</evidence>
<dbReference type="EMBL" id="CP042476">
    <property type="protein sequence ID" value="QED38645.1"/>
    <property type="molecule type" value="Genomic_DNA"/>
</dbReference>
<dbReference type="RefSeq" id="WP_146836202.1">
    <property type="nucleotide sequence ID" value="NZ_CP042476.1"/>
</dbReference>
<protein>
    <recommendedName>
        <fullName evidence="3">GNAT family N-acetyltransferase</fullName>
    </recommendedName>
</protein>